<keyword evidence="2" id="KW-0732">Signal</keyword>
<evidence type="ECO:0000256" key="1">
    <source>
        <dbReference type="SAM" id="Coils"/>
    </source>
</evidence>
<name>A0A8J7PAI0_9BACT</name>
<feature type="chain" id="PRO_5035289044" evidence="2">
    <location>
        <begin position="26"/>
        <end position="342"/>
    </location>
</feature>
<proteinExistence type="predicted"/>
<comment type="caution">
    <text evidence="3">The sequence shown here is derived from an EMBL/GenBank/DDBJ whole genome shotgun (WGS) entry which is preliminary data.</text>
</comment>
<dbReference type="InterPro" id="IPR019734">
    <property type="entry name" value="TPR_rpt"/>
</dbReference>
<dbReference type="SUPFAM" id="SSF48452">
    <property type="entry name" value="TPR-like"/>
    <property type="match status" value="2"/>
</dbReference>
<evidence type="ECO:0000256" key="2">
    <source>
        <dbReference type="SAM" id="SignalP"/>
    </source>
</evidence>
<dbReference type="Proteomes" id="UP000664277">
    <property type="component" value="Unassembled WGS sequence"/>
</dbReference>
<dbReference type="InterPro" id="IPR011990">
    <property type="entry name" value="TPR-like_helical_dom_sf"/>
</dbReference>
<evidence type="ECO:0000313" key="4">
    <source>
        <dbReference type="Proteomes" id="UP000664277"/>
    </source>
</evidence>
<keyword evidence="1" id="KW-0175">Coiled coil</keyword>
<feature type="coiled-coil region" evidence="1">
    <location>
        <begin position="181"/>
        <end position="208"/>
    </location>
</feature>
<protein>
    <submittedName>
        <fullName evidence="3">Tetratricopeptide repeat protein</fullName>
    </submittedName>
</protein>
<reference evidence="3" key="1">
    <citation type="submission" date="2021-02" db="EMBL/GenBank/DDBJ databases">
        <title>Genome-Resolved Metagenomics of a Microbial Community Performing Photosynthetic Biological Nutrient Removal.</title>
        <authorList>
            <person name="Mcdaniel E.A."/>
        </authorList>
    </citation>
    <scope>NUCLEOTIDE SEQUENCE</scope>
    <source>
        <strain evidence="3">UWPOB_OBS1</strain>
    </source>
</reference>
<dbReference type="Pfam" id="PF12895">
    <property type="entry name" value="ANAPC3"/>
    <property type="match status" value="1"/>
</dbReference>
<feature type="signal peptide" evidence="2">
    <location>
        <begin position="1"/>
        <end position="25"/>
    </location>
</feature>
<dbReference type="EMBL" id="JAFLCK010000062">
    <property type="protein sequence ID" value="MBN8662884.1"/>
    <property type="molecule type" value="Genomic_DNA"/>
</dbReference>
<accession>A0A8J7PAI0</accession>
<organism evidence="3 4">
    <name type="scientific">Candidatus Obscuribacter phosphatis</name>
    <dbReference type="NCBI Taxonomy" id="1906157"/>
    <lineage>
        <taxon>Bacteria</taxon>
        <taxon>Bacillati</taxon>
        <taxon>Candidatus Melainabacteria</taxon>
        <taxon>Candidatus Obscuribacterales</taxon>
        <taxon>Candidatus Obscuribacteraceae</taxon>
        <taxon>Candidatus Obscuribacter</taxon>
    </lineage>
</organism>
<sequence length="342" mass="38774">MNRAFSISLAALLMVAPSWSNHANAGPPPNKSSKATTEVKAQGKVILVASINKVKDLKKQIDLVRESRPVDEELVFYYSQRILIFTSQVEAVHRNVADAIKKHPSWALPYLVEADIAELEFREEDQAKYLQKALAVQPLCMNAVFKLAEMKRHTGHPTEAEAILQKALEALPRTPQSILSRREVLKELANLQKDLRDLSGAIATLEEAYALNTKDALTSSKLAEVYLLAEKYQQAKAVCDQTIKDKYEDTSIYYWRAQAYFKLKKLKEAEQDLDRYLGPAFKKPNASLMHTISVESKIRKALDLRAKIYEQTGRKELARAERAHLDALQKETYENTLFRSGK</sequence>
<dbReference type="SMART" id="SM00028">
    <property type="entry name" value="TPR"/>
    <property type="match status" value="4"/>
</dbReference>
<dbReference type="Gene3D" id="1.25.40.10">
    <property type="entry name" value="Tetratricopeptide repeat domain"/>
    <property type="match status" value="1"/>
</dbReference>
<evidence type="ECO:0000313" key="3">
    <source>
        <dbReference type="EMBL" id="MBN8662884.1"/>
    </source>
</evidence>
<gene>
    <name evidence="3" type="ORF">J0M35_21130</name>
</gene>
<dbReference type="Pfam" id="PF13432">
    <property type="entry name" value="TPR_16"/>
    <property type="match status" value="1"/>
</dbReference>
<dbReference type="AlphaFoldDB" id="A0A8J7PAI0"/>